<dbReference type="PANTHER" id="PTHR33841">
    <property type="entry name" value="DNA METHYLTRANSFERASE YEEA-RELATED"/>
    <property type="match status" value="1"/>
</dbReference>
<dbReference type="REBASE" id="490118">
    <property type="entry name" value="MluK001ORF15095P"/>
</dbReference>
<evidence type="ECO:0000256" key="3">
    <source>
        <dbReference type="ARBA" id="ARBA00022679"/>
    </source>
</evidence>
<dbReference type="SUPFAM" id="SSF53335">
    <property type="entry name" value="S-adenosyl-L-methionine-dependent methyltransferases"/>
    <property type="match status" value="1"/>
</dbReference>
<dbReference type="RefSeq" id="WP_200334575.1">
    <property type="nucleotide sequence ID" value="NZ_CP066786.1"/>
</dbReference>
<feature type="region of interest" description="Disordered" evidence="6">
    <location>
        <begin position="1332"/>
        <end position="1370"/>
    </location>
</feature>
<dbReference type="PANTHER" id="PTHR33841:SF1">
    <property type="entry name" value="DNA METHYLTRANSFERASE A"/>
    <property type="match status" value="1"/>
</dbReference>
<dbReference type="Proteomes" id="UP000596083">
    <property type="component" value="Chromosome"/>
</dbReference>
<gene>
    <name evidence="8" type="ORF">JET14_15095</name>
</gene>
<dbReference type="EMBL" id="CP066786">
    <property type="protein sequence ID" value="QQM29622.1"/>
    <property type="molecule type" value="Genomic_DNA"/>
</dbReference>
<organism evidence="8 9">
    <name type="scientific">Martelella lutilitoris</name>
    <dbReference type="NCBI Taxonomy" id="2583532"/>
    <lineage>
        <taxon>Bacteria</taxon>
        <taxon>Pseudomonadati</taxon>
        <taxon>Pseudomonadota</taxon>
        <taxon>Alphaproteobacteria</taxon>
        <taxon>Hyphomicrobiales</taxon>
        <taxon>Aurantimonadaceae</taxon>
        <taxon>Martelella</taxon>
    </lineage>
</organism>
<evidence type="ECO:0000256" key="1">
    <source>
        <dbReference type="ARBA" id="ARBA00011900"/>
    </source>
</evidence>
<dbReference type="EC" id="2.1.1.72" evidence="1"/>
<proteinExistence type="predicted"/>
<dbReference type="InterPro" id="IPR050953">
    <property type="entry name" value="N4_N6_ade-DNA_methylase"/>
</dbReference>
<evidence type="ECO:0000256" key="2">
    <source>
        <dbReference type="ARBA" id="ARBA00022603"/>
    </source>
</evidence>
<evidence type="ECO:0000259" key="7">
    <source>
        <dbReference type="Pfam" id="PF07669"/>
    </source>
</evidence>
<evidence type="ECO:0000256" key="6">
    <source>
        <dbReference type="SAM" id="MobiDB-lite"/>
    </source>
</evidence>
<dbReference type="InterPro" id="IPR029063">
    <property type="entry name" value="SAM-dependent_MTases_sf"/>
</dbReference>
<accession>A0A7T7HI87</accession>
<feature type="compositionally biased region" description="Basic residues" evidence="6">
    <location>
        <begin position="1341"/>
        <end position="1352"/>
    </location>
</feature>
<sequence>MSTNHDWLNLIEVSGPFLAVPVLREVLPQGLEALISGRPQRLRATYDEWRDAVDADDADLAAIHSAWIDEVLQTALEVDDQVLRRTATLPERLKVSLPEHGVTIAPDLAIVNPTQGDAPLLLVQIYDPDTDLDVTWNYDGLATTPGDRMVSLLRAAGCLIGLVTNGERWMLVHAPVGAVASFASWYARLWGQEPETLRAFVSLLGVRRFFGPEAERLPALFERSLKHQDDVTDALGEQVRRAVEVLVQSLDRADQDRNRDLLHDVDPKELYEAGLTVMMRLVFLLAAEERGLLLLGDPRYDAFYALSSLRMQLRADTEEILERRRSAWSRLLALFRGVYGGIDHPLLRLPAMGGSLFDPDRYPFLEGRKKGTNWRSDPAEPLPIDDRTVLLLLEAIQTFEGRTLSYRALDVEQIGHVYEGLLERTVQRVDDVTLELEGSAKAKNARVALGEIESARLDGTAKIVDLLKERSERSEPAIRNAIGREPDERVAARLLTVCRGDVALRDRILPYAELLRTDPWGYPLVHHADAFVVVLGADRRESGTHYTPKSLTEKIVEETLTPVVYRGPAEGAAREDWKLRSGDELLDLKICDPAMGSGAFLVQACRWLADRLVEAWSHMEAAGSQIDSEGLIRAADDPAGFEPLSRDTEERAILARRLIAERCLYGVDKNPLAVELAKLSLWLTTLAKGRPFGFLDHNLRSGDSLLGIHDLGQLVELDMKPKGNAQLRLFGRTIRSAVDKALALRSQLRSIPIRDIGDVEAMAALDAQSRNELALPELIADALVGIVLAGERAVNITALATIADEAAGGDANAQARLLRQAMADFAGDTSDGAPRRPLHWPLEYPEVFLRNNGGFDAFVGNPPFLGGQRITGVAGTVYRNWLVKQIAEGRRGSADLVAYFFLRAYSLLRDEGGFGLLAVNTIAEGDTRQVGLEAMVSGGAVIHAAYPNEPWPGKAAVVTSRVHIHKGEWRGRCSLRGHPTAFVSAYLADRQEWSPKALKAAENIAFIGSYVLGKGFVLSPDEAQQMLDADPKNADVILPYLDGDDLKSIPEQRPTRWVISFWDWSEERAQEYELPWQRIEDRVKPERQRLNEQGEFVLRKPLPERWWQFGEKRPGLYHAVGRGRHFEQHPKDWDAQAEPLQHIFVAGRVGKYFNPSVVSNDVIFHEKCVVFAVAEAYAYAAIFNSSPVDAWVWKQSSRMKLDLNFSPSDAVETFPFLESSDIVRFDGLGREYLQSRHELMTDPANPIGLTKLYNRFHDAADTVRSIERLREQHREIDAAVMRAYGWDDIDLGHGYHEQPNLAENDRVRFTISDAARAEVLFRFAELNRNQYQKEVEAGPHKAAKKQKSGKKRASPDVGDLFNAEMEAVDD</sequence>
<dbReference type="InterPro" id="IPR011639">
    <property type="entry name" value="MethylTrfase_TaqI-like_dom"/>
</dbReference>
<dbReference type="Pfam" id="PF07669">
    <property type="entry name" value="Eco57I"/>
    <property type="match status" value="1"/>
</dbReference>
<evidence type="ECO:0000256" key="4">
    <source>
        <dbReference type="ARBA" id="ARBA00022691"/>
    </source>
</evidence>
<keyword evidence="3" id="KW-0808">Transferase</keyword>
<evidence type="ECO:0000313" key="9">
    <source>
        <dbReference type="Proteomes" id="UP000596083"/>
    </source>
</evidence>
<dbReference type="KEGG" id="mlut:JET14_15095"/>
<dbReference type="GO" id="GO:0032259">
    <property type="term" value="P:methylation"/>
    <property type="evidence" value="ECO:0007669"/>
    <property type="project" value="UniProtKB-KW"/>
</dbReference>
<keyword evidence="4" id="KW-0949">S-adenosyl-L-methionine</keyword>
<dbReference type="Gene3D" id="3.40.50.150">
    <property type="entry name" value="Vaccinia Virus protein VP39"/>
    <property type="match status" value="2"/>
</dbReference>
<name>A0A7T7HI87_9HYPH</name>
<keyword evidence="2" id="KW-0489">Methyltransferase</keyword>
<feature type="domain" description="Type II methyltransferase M.TaqI-like" evidence="7">
    <location>
        <begin position="663"/>
        <end position="923"/>
    </location>
</feature>
<protein>
    <recommendedName>
        <fullName evidence="1">site-specific DNA-methyltransferase (adenine-specific)</fullName>
        <ecNumber evidence="1">2.1.1.72</ecNumber>
    </recommendedName>
</protein>
<reference evidence="8 9" key="1">
    <citation type="submission" date="2020-12" db="EMBL/GenBank/DDBJ databases">
        <authorList>
            <person name="Zheng R.K."/>
            <person name="Sun C.M."/>
        </authorList>
    </citation>
    <scope>NUCLEOTIDE SEQUENCE [LARGE SCALE GENOMIC DNA]</scope>
    <source>
        <strain evidence="8 9">ZRK001</strain>
    </source>
</reference>
<comment type="catalytic activity">
    <reaction evidence="5">
        <text>a 2'-deoxyadenosine in DNA + S-adenosyl-L-methionine = an N(6)-methyl-2'-deoxyadenosine in DNA + S-adenosyl-L-homocysteine + H(+)</text>
        <dbReference type="Rhea" id="RHEA:15197"/>
        <dbReference type="Rhea" id="RHEA-COMP:12418"/>
        <dbReference type="Rhea" id="RHEA-COMP:12419"/>
        <dbReference type="ChEBI" id="CHEBI:15378"/>
        <dbReference type="ChEBI" id="CHEBI:57856"/>
        <dbReference type="ChEBI" id="CHEBI:59789"/>
        <dbReference type="ChEBI" id="CHEBI:90615"/>
        <dbReference type="ChEBI" id="CHEBI:90616"/>
        <dbReference type="EC" id="2.1.1.72"/>
    </reaction>
</comment>
<evidence type="ECO:0000256" key="5">
    <source>
        <dbReference type="ARBA" id="ARBA00047942"/>
    </source>
</evidence>
<dbReference type="GO" id="GO:0009007">
    <property type="term" value="F:site-specific DNA-methyltransferase (adenine-specific) activity"/>
    <property type="evidence" value="ECO:0007669"/>
    <property type="project" value="UniProtKB-EC"/>
</dbReference>
<dbReference type="GO" id="GO:0006304">
    <property type="term" value="P:DNA modification"/>
    <property type="evidence" value="ECO:0007669"/>
    <property type="project" value="InterPro"/>
</dbReference>
<dbReference type="PRINTS" id="PR00507">
    <property type="entry name" value="N12N6MTFRASE"/>
</dbReference>
<evidence type="ECO:0000313" key="8">
    <source>
        <dbReference type="EMBL" id="QQM29622.1"/>
    </source>
</evidence>